<gene>
    <name evidence="2" type="ORF">FHX49_000679</name>
</gene>
<accession>A0A7W4V2U6</accession>
<dbReference type="AlphaFoldDB" id="A0A7W4V2U6"/>
<evidence type="ECO:0000313" key="3">
    <source>
        <dbReference type="Proteomes" id="UP000529310"/>
    </source>
</evidence>
<comment type="caution">
    <text evidence="2">The sequence shown here is derived from an EMBL/GenBank/DDBJ whole genome shotgun (WGS) entry which is preliminary data.</text>
</comment>
<organism evidence="2 3">
    <name type="scientific">Microbacterium endophyticum</name>
    <dbReference type="NCBI Taxonomy" id="1526412"/>
    <lineage>
        <taxon>Bacteria</taxon>
        <taxon>Bacillati</taxon>
        <taxon>Actinomycetota</taxon>
        <taxon>Actinomycetes</taxon>
        <taxon>Micrococcales</taxon>
        <taxon>Microbacteriaceae</taxon>
        <taxon>Microbacterium</taxon>
    </lineage>
</organism>
<reference evidence="2 3" key="1">
    <citation type="submission" date="2020-08" db="EMBL/GenBank/DDBJ databases">
        <title>Sequencing the genomes of 1000 actinobacteria strains.</title>
        <authorList>
            <person name="Klenk H.-P."/>
        </authorList>
    </citation>
    <scope>NUCLEOTIDE SEQUENCE [LARGE SCALE GENOMIC DNA]</scope>
    <source>
        <strain evidence="2 3">DSM 27099</strain>
    </source>
</reference>
<feature type="chain" id="PRO_5038691207" evidence="1">
    <location>
        <begin position="20"/>
        <end position="47"/>
    </location>
</feature>
<keyword evidence="3" id="KW-1185">Reference proteome</keyword>
<dbReference type="EMBL" id="JACHWQ010000001">
    <property type="protein sequence ID" value="MBB2975138.1"/>
    <property type="molecule type" value="Genomic_DNA"/>
</dbReference>
<evidence type="ECO:0000313" key="2">
    <source>
        <dbReference type="EMBL" id="MBB2975138.1"/>
    </source>
</evidence>
<proteinExistence type="predicted"/>
<name>A0A7W4V2U6_9MICO</name>
<protein>
    <submittedName>
        <fullName evidence="2">Uncharacterized protein</fullName>
    </submittedName>
</protein>
<keyword evidence="1" id="KW-0732">Signal</keyword>
<feature type="signal peptide" evidence="1">
    <location>
        <begin position="1"/>
        <end position="19"/>
    </location>
</feature>
<sequence>MTICIYPGVSMAYFPSAVATPFVVENSEATSADETVMSGFWVVWMTS</sequence>
<evidence type="ECO:0000256" key="1">
    <source>
        <dbReference type="SAM" id="SignalP"/>
    </source>
</evidence>
<dbReference type="RefSeq" id="WP_165138068.1">
    <property type="nucleotide sequence ID" value="NZ_CP049255.1"/>
</dbReference>
<dbReference type="Proteomes" id="UP000529310">
    <property type="component" value="Unassembled WGS sequence"/>
</dbReference>